<dbReference type="SUPFAM" id="SSF54928">
    <property type="entry name" value="RNA-binding domain, RBD"/>
    <property type="match status" value="1"/>
</dbReference>
<gene>
    <name evidence="3" type="ORF">TSUD_212240</name>
</gene>
<proteinExistence type="predicted"/>
<dbReference type="Pfam" id="PF00076">
    <property type="entry name" value="RRM_1"/>
    <property type="match status" value="1"/>
</dbReference>
<dbReference type="GO" id="GO:0003723">
    <property type="term" value="F:RNA binding"/>
    <property type="evidence" value="ECO:0007669"/>
    <property type="project" value="InterPro"/>
</dbReference>
<dbReference type="OrthoDB" id="439808at2759"/>
<dbReference type="PANTHER" id="PTHR48034">
    <property type="entry name" value="TRANSFORMER-2 SEX-DETERMINING PROTEIN-RELATED"/>
    <property type="match status" value="1"/>
</dbReference>
<dbReference type="AlphaFoldDB" id="A0A2Z6NMQ1"/>
<dbReference type="Gene3D" id="3.30.70.330">
    <property type="match status" value="1"/>
</dbReference>
<dbReference type="EMBL" id="DF973446">
    <property type="protein sequence ID" value="GAU31117.1"/>
    <property type="molecule type" value="Genomic_DNA"/>
</dbReference>
<evidence type="ECO:0000256" key="1">
    <source>
        <dbReference type="SAM" id="MobiDB-lite"/>
    </source>
</evidence>
<dbReference type="InterPro" id="IPR012677">
    <property type="entry name" value="Nucleotide-bd_a/b_plait_sf"/>
</dbReference>
<dbReference type="InterPro" id="IPR050441">
    <property type="entry name" value="RBM"/>
</dbReference>
<feature type="region of interest" description="Disordered" evidence="1">
    <location>
        <begin position="51"/>
        <end position="76"/>
    </location>
</feature>
<protein>
    <recommendedName>
        <fullName evidence="2">RRM domain-containing protein</fullName>
    </recommendedName>
</protein>
<dbReference type="InterPro" id="IPR035979">
    <property type="entry name" value="RBD_domain_sf"/>
</dbReference>
<keyword evidence="4" id="KW-1185">Reference proteome</keyword>
<evidence type="ECO:0000313" key="4">
    <source>
        <dbReference type="Proteomes" id="UP000242715"/>
    </source>
</evidence>
<dbReference type="InterPro" id="IPR000504">
    <property type="entry name" value="RRM_dom"/>
</dbReference>
<name>A0A2Z6NMQ1_TRISU</name>
<feature type="domain" description="RRM" evidence="2">
    <location>
        <begin position="9"/>
        <end position="42"/>
    </location>
</feature>
<reference evidence="4" key="1">
    <citation type="journal article" date="2017" name="Front. Plant Sci.">
        <title>Climate Clever Clovers: New Paradigm to Reduce the Environmental Footprint of Ruminants by Breeding Low Methanogenic Forages Utilizing Haplotype Variation.</title>
        <authorList>
            <person name="Kaur P."/>
            <person name="Appels R."/>
            <person name="Bayer P.E."/>
            <person name="Keeble-Gagnere G."/>
            <person name="Wang J."/>
            <person name="Hirakawa H."/>
            <person name="Shirasawa K."/>
            <person name="Vercoe P."/>
            <person name="Stefanova K."/>
            <person name="Durmic Z."/>
            <person name="Nichols P."/>
            <person name="Revell C."/>
            <person name="Isobe S.N."/>
            <person name="Edwards D."/>
            <person name="Erskine W."/>
        </authorList>
    </citation>
    <scope>NUCLEOTIDE SEQUENCE [LARGE SCALE GENOMIC DNA]</scope>
    <source>
        <strain evidence="4">cv. Daliak</strain>
    </source>
</reference>
<evidence type="ECO:0000313" key="3">
    <source>
        <dbReference type="EMBL" id="GAU31117.1"/>
    </source>
</evidence>
<organism evidence="3 4">
    <name type="scientific">Trifolium subterraneum</name>
    <name type="common">Subterranean clover</name>
    <dbReference type="NCBI Taxonomy" id="3900"/>
    <lineage>
        <taxon>Eukaryota</taxon>
        <taxon>Viridiplantae</taxon>
        <taxon>Streptophyta</taxon>
        <taxon>Embryophyta</taxon>
        <taxon>Tracheophyta</taxon>
        <taxon>Spermatophyta</taxon>
        <taxon>Magnoliopsida</taxon>
        <taxon>eudicotyledons</taxon>
        <taxon>Gunneridae</taxon>
        <taxon>Pentapetalae</taxon>
        <taxon>rosids</taxon>
        <taxon>fabids</taxon>
        <taxon>Fabales</taxon>
        <taxon>Fabaceae</taxon>
        <taxon>Papilionoideae</taxon>
        <taxon>50 kb inversion clade</taxon>
        <taxon>NPAAA clade</taxon>
        <taxon>Hologalegina</taxon>
        <taxon>IRL clade</taxon>
        <taxon>Trifolieae</taxon>
        <taxon>Trifolium</taxon>
    </lineage>
</organism>
<dbReference type="Proteomes" id="UP000242715">
    <property type="component" value="Unassembled WGS sequence"/>
</dbReference>
<accession>A0A2Z6NMQ1</accession>
<sequence length="149" mass="17194">MKLCFFPYRQPRGFAFVQFVDSYEASEAQYHMDRQIFAGREISVVVAAETRKRPEEMRHRTSRSRGPGSYGGQRSSYHGNLCTNLRLIEASGSHRHKEHQDHPLDLDLDQDLLICLLDVEDEVALQVCWQCATGLCTISLIYQNIYKNL</sequence>
<evidence type="ECO:0000259" key="2">
    <source>
        <dbReference type="Pfam" id="PF00076"/>
    </source>
</evidence>